<evidence type="ECO:0000313" key="6">
    <source>
        <dbReference type="EMBL" id="KPH63229.1"/>
    </source>
</evidence>
<feature type="DNA-binding region" description="H-T-H motif" evidence="4">
    <location>
        <begin position="24"/>
        <end position="43"/>
    </location>
</feature>
<dbReference type="InterPro" id="IPR009057">
    <property type="entry name" value="Homeodomain-like_sf"/>
</dbReference>
<dbReference type="PATRIC" id="fig|187330.3.peg.4070"/>
<dbReference type="InterPro" id="IPR054156">
    <property type="entry name" value="YxaF_TetR_C"/>
</dbReference>
<keyword evidence="7" id="KW-1185">Reference proteome</keyword>
<protein>
    <submittedName>
        <fullName evidence="6">TetR family transcriptional regulator</fullName>
    </submittedName>
</protein>
<dbReference type="InterPro" id="IPR036271">
    <property type="entry name" value="Tet_transcr_reg_TetR-rel_C_sf"/>
</dbReference>
<dbReference type="Proteomes" id="UP000037848">
    <property type="component" value="Unassembled WGS sequence"/>
</dbReference>
<dbReference type="STRING" id="187330.AMS58_13115"/>
<dbReference type="Pfam" id="PF21993">
    <property type="entry name" value="TetR_C_13_2"/>
    <property type="match status" value="1"/>
</dbReference>
<evidence type="ECO:0000256" key="4">
    <source>
        <dbReference type="PROSITE-ProRule" id="PRU00335"/>
    </source>
</evidence>
<dbReference type="AlphaFoldDB" id="A0A0N0M0A9"/>
<dbReference type="PRINTS" id="PR00455">
    <property type="entry name" value="HTHTETR"/>
</dbReference>
<evidence type="ECO:0000313" key="7">
    <source>
        <dbReference type="Proteomes" id="UP000037848"/>
    </source>
</evidence>
<evidence type="ECO:0000259" key="5">
    <source>
        <dbReference type="PROSITE" id="PS50977"/>
    </source>
</evidence>
<accession>A0A0N0M0A9</accession>
<sequence>MDKRTHIINTALTAFYQKGIHAVGINEILKESGVAKKTLYNHFVSKDELICACLEARDKRFNHWLNDRLKNCDTPFEIASALFGSLSIWIDNKAIELGDFNGCFFINTAAEFPHSDHPIAILCSAHKKAVLQLLFDKLSQTTQLKSKSEKAKQLAQLLMTLKEGMICQARVMHSSNQLLQDPLLLRQLVQSYIPKPLQDADFSVS</sequence>
<reference evidence="6 7" key="1">
    <citation type="submission" date="2015-08" db="EMBL/GenBank/DDBJ databases">
        <title>Draft Genome Sequence of Pseudoalteromonas porphyrae UCD-SED14.</title>
        <authorList>
            <person name="Coil D.A."/>
            <person name="Jospin G."/>
            <person name="Lee R.D."/>
            <person name="Eisen J.A."/>
        </authorList>
    </citation>
    <scope>NUCLEOTIDE SEQUENCE [LARGE SCALE GENOMIC DNA]</scope>
    <source>
        <strain evidence="6 7">UCD-SED14</strain>
    </source>
</reference>
<evidence type="ECO:0000256" key="2">
    <source>
        <dbReference type="ARBA" id="ARBA00023125"/>
    </source>
</evidence>
<dbReference type="GO" id="GO:0003677">
    <property type="term" value="F:DNA binding"/>
    <property type="evidence" value="ECO:0007669"/>
    <property type="project" value="UniProtKB-UniRule"/>
</dbReference>
<dbReference type="RefSeq" id="WP_054454158.1">
    <property type="nucleotide sequence ID" value="NZ_LHPH01000009.1"/>
</dbReference>
<keyword evidence="3" id="KW-0804">Transcription</keyword>
<dbReference type="PANTHER" id="PTHR47506">
    <property type="entry name" value="TRANSCRIPTIONAL REGULATORY PROTEIN"/>
    <property type="match status" value="1"/>
</dbReference>
<dbReference type="PANTHER" id="PTHR47506:SF3">
    <property type="entry name" value="HTH-TYPE TRANSCRIPTIONAL REGULATOR LMRA"/>
    <property type="match status" value="1"/>
</dbReference>
<dbReference type="InterPro" id="IPR001647">
    <property type="entry name" value="HTH_TetR"/>
</dbReference>
<dbReference type="SUPFAM" id="SSF46689">
    <property type="entry name" value="Homeodomain-like"/>
    <property type="match status" value="1"/>
</dbReference>
<dbReference type="EMBL" id="LHPH01000009">
    <property type="protein sequence ID" value="KPH63229.1"/>
    <property type="molecule type" value="Genomic_DNA"/>
</dbReference>
<dbReference type="PROSITE" id="PS50977">
    <property type="entry name" value="HTH_TETR_2"/>
    <property type="match status" value="1"/>
</dbReference>
<organism evidence="6 7">
    <name type="scientific">Pseudoalteromonas porphyrae</name>
    <dbReference type="NCBI Taxonomy" id="187330"/>
    <lineage>
        <taxon>Bacteria</taxon>
        <taxon>Pseudomonadati</taxon>
        <taxon>Pseudomonadota</taxon>
        <taxon>Gammaproteobacteria</taxon>
        <taxon>Alteromonadales</taxon>
        <taxon>Pseudoalteromonadaceae</taxon>
        <taxon>Pseudoalteromonas</taxon>
    </lineage>
</organism>
<gene>
    <name evidence="6" type="ORF">ADS77_09820</name>
</gene>
<dbReference type="Pfam" id="PF00440">
    <property type="entry name" value="TetR_N"/>
    <property type="match status" value="1"/>
</dbReference>
<evidence type="ECO:0000256" key="1">
    <source>
        <dbReference type="ARBA" id="ARBA00023015"/>
    </source>
</evidence>
<dbReference type="Gene3D" id="1.10.357.10">
    <property type="entry name" value="Tetracycline Repressor, domain 2"/>
    <property type="match status" value="1"/>
</dbReference>
<evidence type="ECO:0000256" key="3">
    <source>
        <dbReference type="ARBA" id="ARBA00023163"/>
    </source>
</evidence>
<keyword evidence="1" id="KW-0805">Transcription regulation</keyword>
<dbReference type="SUPFAM" id="SSF48498">
    <property type="entry name" value="Tetracyclin repressor-like, C-terminal domain"/>
    <property type="match status" value="1"/>
</dbReference>
<dbReference type="OrthoDB" id="116240at2"/>
<comment type="caution">
    <text evidence="6">The sequence shown here is derived from an EMBL/GenBank/DDBJ whole genome shotgun (WGS) entry which is preliminary data.</text>
</comment>
<keyword evidence="2 4" id="KW-0238">DNA-binding</keyword>
<proteinExistence type="predicted"/>
<name>A0A0N0M0A9_9GAMM</name>
<feature type="domain" description="HTH tetR-type" evidence="5">
    <location>
        <begin position="1"/>
        <end position="61"/>
    </location>
</feature>